<name>A0A7G7BJ20_9ACTN</name>
<dbReference type="Proteomes" id="UP000515307">
    <property type="component" value="Chromosome"/>
</dbReference>
<dbReference type="EMBL" id="CP045702">
    <property type="protein sequence ID" value="QNE75335.1"/>
    <property type="molecule type" value="Genomic_DNA"/>
</dbReference>
<protein>
    <recommendedName>
        <fullName evidence="3">Exonuclease</fullName>
    </recommendedName>
</protein>
<proteinExistence type="predicted"/>
<dbReference type="AlphaFoldDB" id="A0A7G7BJ20"/>
<organism evidence="1 2">
    <name type="scientific">Streptomyces finlayi</name>
    <dbReference type="NCBI Taxonomy" id="67296"/>
    <lineage>
        <taxon>Bacteria</taxon>
        <taxon>Bacillati</taxon>
        <taxon>Actinomycetota</taxon>
        <taxon>Actinomycetes</taxon>
        <taxon>Kitasatosporales</taxon>
        <taxon>Streptomycetaceae</taxon>
        <taxon>Streptomyces</taxon>
    </lineage>
</organism>
<evidence type="ECO:0000313" key="1">
    <source>
        <dbReference type="EMBL" id="QNE75335.1"/>
    </source>
</evidence>
<dbReference type="KEGG" id="sfiy:F0344_12545"/>
<evidence type="ECO:0008006" key="3">
    <source>
        <dbReference type="Google" id="ProtNLM"/>
    </source>
</evidence>
<keyword evidence="2" id="KW-1185">Reference proteome</keyword>
<accession>A0A7G7BJ20</accession>
<evidence type="ECO:0000313" key="2">
    <source>
        <dbReference type="Proteomes" id="UP000515307"/>
    </source>
</evidence>
<gene>
    <name evidence="1" type="ORF">F0344_12545</name>
</gene>
<dbReference type="RefSeq" id="WP_185298869.1">
    <property type="nucleotide sequence ID" value="NZ_CP045702.1"/>
</dbReference>
<reference evidence="2" key="1">
    <citation type="submission" date="2019-10" db="EMBL/GenBank/DDBJ databases">
        <title>Antimicrobial potential of Antarctic Bacteria.</title>
        <authorList>
            <person name="Benaud N."/>
            <person name="Edwards R.J."/>
            <person name="Ferrari B.C."/>
        </authorList>
    </citation>
    <scope>NUCLEOTIDE SEQUENCE [LARGE SCALE GENOMIC DNA]</scope>
    <source>
        <strain evidence="2">NBSH44</strain>
    </source>
</reference>
<sequence>MTLNLIEIPQKSAHPNHAVPRDGWGRPLVVPKAGGKPKGHTRTTTFIDCIEDKSSLVDWGKRMVLFGASRRPDLVDKARGLDPENADDKKQLNALAEQATAASGANDKRERGTYLHTLSELVDAGQPLPASASKQDIADMGAYLMETSVLKVISVEQFVVVNELGVAGTFDRMVQYAGPDPDGQWIEDEFIADLKTGSVKYGGLKMAAQLAVYSRGEVYDHTRFPVNVDSKAELASFKKRVIEVQDAEGAYSPLRPVNQKWGIIIHLPAGEGECTLYWVDLEIGWKAAQLALTIREMRSLSRKAMKPFVAQVTQDQVASAA</sequence>